<feature type="domain" description="Disease resistance N-terminal" evidence="8">
    <location>
        <begin position="123"/>
        <end position="204"/>
    </location>
</feature>
<dbReference type="EMBL" id="CM029052">
    <property type="protein sequence ID" value="KAG2556900.1"/>
    <property type="molecule type" value="Genomic_DNA"/>
</dbReference>
<dbReference type="InterPro" id="IPR055414">
    <property type="entry name" value="LRR_R13L4/SHOC2-like"/>
</dbReference>
<feature type="domain" description="NB-ARC" evidence="7">
    <location>
        <begin position="292"/>
        <end position="469"/>
    </location>
</feature>
<evidence type="ECO:0008006" key="13">
    <source>
        <dbReference type="Google" id="ProtNLM"/>
    </source>
</evidence>
<comment type="similarity">
    <text evidence="1">Belongs to the disease resistance NB-LRR family.</text>
</comment>
<dbReference type="Gene3D" id="3.80.10.10">
    <property type="entry name" value="Ribonuclease Inhibitor"/>
    <property type="match status" value="1"/>
</dbReference>
<keyword evidence="2" id="KW-0433">Leucine-rich repeat</keyword>
<evidence type="ECO:0000256" key="4">
    <source>
        <dbReference type="ARBA" id="ARBA00022741"/>
    </source>
</evidence>
<proteinExistence type="inferred from homology"/>
<feature type="domain" description="NB-ARC" evidence="7">
    <location>
        <begin position="531"/>
        <end position="703"/>
    </location>
</feature>
<evidence type="ECO:0000256" key="3">
    <source>
        <dbReference type="ARBA" id="ARBA00022737"/>
    </source>
</evidence>
<evidence type="ECO:0000259" key="10">
    <source>
        <dbReference type="Pfam" id="PF23598"/>
    </source>
</evidence>
<dbReference type="PRINTS" id="PR00364">
    <property type="entry name" value="DISEASERSIST"/>
</dbReference>
<dbReference type="InterPro" id="IPR058922">
    <property type="entry name" value="WHD_DRP"/>
</dbReference>
<keyword evidence="6" id="KW-0175">Coiled coil</keyword>
<dbReference type="CDD" id="cd14798">
    <property type="entry name" value="RX-CC_like"/>
    <property type="match status" value="1"/>
</dbReference>
<dbReference type="GO" id="GO:0043531">
    <property type="term" value="F:ADP binding"/>
    <property type="evidence" value="ECO:0007669"/>
    <property type="project" value="InterPro"/>
</dbReference>
<dbReference type="InterPro" id="IPR038005">
    <property type="entry name" value="RX-like_CC"/>
</dbReference>
<dbReference type="InterPro" id="IPR044974">
    <property type="entry name" value="Disease_R_plants"/>
</dbReference>
<feature type="domain" description="Disease resistance protein winged helix" evidence="9">
    <location>
        <begin position="795"/>
        <end position="863"/>
    </location>
</feature>
<dbReference type="InterPro" id="IPR041118">
    <property type="entry name" value="Rx_N"/>
</dbReference>
<evidence type="ECO:0000259" key="9">
    <source>
        <dbReference type="Pfam" id="PF23559"/>
    </source>
</evidence>
<dbReference type="Pfam" id="PF00931">
    <property type="entry name" value="NB-ARC"/>
    <property type="match status" value="2"/>
</dbReference>
<dbReference type="GO" id="GO:0098542">
    <property type="term" value="P:defense response to other organism"/>
    <property type="evidence" value="ECO:0007669"/>
    <property type="project" value="TreeGrafter"/>
</dbReference>
<organism evidence="11 12">
    <name type="scientific">Panicum virgatum</name>
    <name type="common">Blackwell switchgrass</name>
    <dbReference type="NCBI Taxonomy" id="38727"/>
    <lineage>
        <taxon>Eukaryota</taxon>
        <taxon>Viridiplantae</taxon>
        <taxon>Streptophyta</taxon>
        <taxon>Embryophyta</taxon>
        <taxon>Tracheophyta</taxon>
        <taxon>Spermatophyta</taxon>
        <taxon>Magnoliopsida</taxon>
        <taxon>Liliopsida</taxon>
        <taxon>Poales</taxon>
        <taxon>Poaceae</taxon>
        <taxon>PACMAD clade</taxon>
        <taxon>Panicoideae</taxon>
        <taxon>Panicodae</taxon>
        <taxon>Paniceae</taxon>
        <taxon>Panicinae</taxon>
        <taxon>Panicum</taxon>
        <taxon>Panicum sect. Hiantes</taxon>
    </lineage>
</organism>
<evidence type="ECO:0000256" key="6">
    <source>
        <dbReference type="ARBA" id="ARBA00023054"/>
    </source>
</evidence>
<dbReference type="OrthoDB" id="693153at2759"/>
<dbReference type="Pfam" id="PF23559">
    <property type="entry name" value="WHD_DRP"/>
    <property type="match status" value="1"/>
</dbReference>
<keyword evidence="5" id="KW-0611">Plant defense</keyword>
<evidence type="ECO:0000256" key="2">
    <source>
        <dbReference type="ARBA" id="ARBA00022614"/>
    </source>
</evidence>
<evidence type="ECO:0000256" key="5">
    <source>
        <dbReference type="ARBA" id="ARBA00022821"/>
    </source>
</evidence>
<dbReference type="Pfam" id="PF23598">
    <property type="entry name" value="LRR_14"/>
    <property type="match status" value="2"/>
</dbReference>
<dbReference type="Pfam" id="PF18052">
    <property type="entry name" value="Rx_N"/>
    <property type="match status" value="1"/>
</dbReference>
<keyword evidence="4" id="KW-0547">Nucleotide-binding</keyword>
<dbReference type="PANTHER" id="PTHR23155">
    <property type="entry name" value="DISEASE RESISTANCE PROTEIN RP"/>
    <property type="match status" value="1"/>
</dbReference>
<protein>
    <recommendedName>
        <fullName evidence="13">Disease resistance protein RPM1</fullName>
    </recommendedName>
</protein>
<evidence type="ECO:0000259" key="7">
    <source>
        <dbReference type="Pfam" id="PF00931"/>
    </source>
</evidence>
<evidence type="ECO:0000313" key="11">
    <source>
        <dbReference type="EMBL" id="KAG2556900.1"/>
    </source>
</evidence>
<dbReference type="InterPro" id="IPR032675">
    <property type="entry name" value="LRR_dom_sf"/>
</dbReference>
<evidence type="ECO:0000313" key="12">
    <source>
        <dbReference type="Proteomes" id="UP000823388"/>
    </source>
</evidence>
<dbReference type="Proteomes" id="UP000823388">
    <property type="component" value="Chromosome 8N"/>
</dbReference>
<dbReference type="InterPro" id="IPR027417">
    <property type="entry name" value="P-loop_NTPase"/>
</dbReference>
<dbReference type="PANTHER" id="PTHR23155:SF1135">
    <property type="entry name" value="OS08G0246300 PROTEIN"/>
    <property type="match status" value="1"/>
</dbReference>
<name>A0A8T0P5I9_PANVG</name>
<dbReference type="Gene3D" id="1.20.5.4130">
    <property type="match status" value="1"/>
</dbReference>
<dbReference type="SUPFAM" id="SSF52058">
    <property type="entry name" value="L domain-like"/>
    <property type="match status" value="1"/>
</dbReference>
<dbReference type="Gene3D" id="3.40.50.300">
    <property type="entry name" value="P-loop containing nucleotide triphosphate hydrolases"/>
    <property type="match status" value="2"/>
</dbReference>
<evidence type="ECO:0000256" key="1">
    <source>
        <dbReference type="ARBA" id="ARBA00008894"/>
    </source>
</evidence>
<reference evidence="11" key="1">
    <citation type="submission" date="2020-05" db="EMBL/GenBank/DDBJ databases">
        <title>WGS assembly of Panicum virgatum.</title>
        <authorList>
            <person name="Lovell J.T."/>
            <person name="Jenkins J."/>
            <person name="Shu S."/>
            <person name="Juenger T.E."/>
            <person name="Schmutz J."/>
        </authorList>
    </citation>
    <scope>NUCLEOTIDE SEQUENCE</scope>
    <source>
        <strain evidence="11">AP13</strain>
    </source>
</reference>
<evidence type="ECO:0000259" key="8">
    <source>
        <dbReference type="Pfam" id="PF18052"/>
    </source>
</evidence>
<gene>
    <name evidence="11" type="ORF">PVAP13_8NG184200</name>
</gene>
<comment type="caution">
    <text evidence="11">The sequence shown here is derived from an EMBL/GenBank/DDBJ whole genome shotgun (WGS) entry which is preliminary data.</text>
</comment>
<dbReference type="InterPro" id="IPR002182">
    <property type="entry name" value="NB-ARC"/>
</dbReference>
<dbReference type="SUPFAM" id="SSF52540">
    <property type="entry name" value="P-loop containing nucleoside triphosphate hydrolases"/>
    <property type="match status" value="2"/>
</dbReference>
<keyword evidence="3" id="KW-0677">Repeat</keyword>
<keyword evidence="12" id="KW-1185">Reference proteome</keyword>
<accession>A0A8T0P5I9</accession>
<feature type="domain" description="Disease resistance R13L4/SHOC-2-like LRR" evidence="10">
    <location>
        <begin position="920"/>
        <end position="1022"/>
    </location>
</feature>
<feature type="domain" description="Disease resistance R13L4/SHOC-2-like LRR" evidence="10">
    <location>
        <begin position="1060"/>
        <end position="1297"/>
    </location>
</feature>
<sequence>MRRRYHHRLSNYCLSERIEFLRGCSETWISVRHRPATVKLQAQAFVRRASRRRLPPVRRPRDRHDGSWTLEGSLLPSFQWLPAAANPAQSGAQETPCLLVPVRRESETVRAMADLVVGLAKTVVEGALTKAQSAIEEEAKLQQSVQHNLVFIAGEFEMMHSFLNVANEERVKNNVVRTWVRQVRDLAYDVEDCIEFVIHLDKKPSWWWRLLPRCLAASALPLDEVVSEIEQLKARVEDVSRRNSRYSLISDSGSKPIMQQQMAPGAAIGTIALDMLVEARDTVKKLQGLGDLAQLLTKEEGDLGVISVWGTGSDLGMTSIIRKAYQDPEICPKFECRGWVKLTHPFNLQEFLRSLVVQFYTNSCLQEGSIVNVEELKRIEVMATMEGGFIEAFMNKVNEKRYLIVLENLSTMGDWDTIRTYLPDSKNSSWIIVSTQQCEIASLCIGHSYQVMELKQYSAEHSICVFFKEGSQGHGGKSMESDRVLDNSNEISMQDEAGHGTSLPPCYRISTSKRENARDWVDNFHLVERKSEMNQLCNHIANARVYGLQVLSVWGIAGVGKSALVRNMYYEKIHRSDPVFDKYGWVDVIRPLNLRDFSRSLFLDLHSEPLPTLGIKDPTQECCAILKDSRCLVVIDDLQSIEEWDLIQPALVSRPSQSIIIVITTEASIASHCADNEGAVFNVKGLEDKAAFKLFETQVLSKEPSSPIKDSKDAELQELILKCGGLPKVIVAVADFLAPKTVNLMDSASSLNVKFMQGLESSPEFACLQALFGWMNYYFRTCPDFLKPCIFYLAIFPRDHSIRRRRLVRRWIAEGYSRDTGKSSAEERGEWFFCRLLDLSIIMQKPYPFTTVLNDRRTVSCQVNSFVREYIISRQMEENLVFELGGSCTLTTQRTGRHLIILKSWDRDRIVFESIDFSRLRSLTVFGEWRSFFVSDRMRLLRVLDLEDASGVKYEDLKRMMKLLSRLKYLSLRGCTEIFLLPNSLGDLTQLETLDVRHTSIATMPQTITKLKKLQYIRASTTKPTEEQPIPHTAGTVELTTHTSVSWLSSVFSRHRQLEGVEVPTGMEKMAALHTLGVVSVDSSRGSTILGEVRKLTQLHKFGVSGISRNNSKFFCLAISGHAHLESLSVRLKKDNQDCLNVAPPDYLPPKNLQSFKLYGLGDKLPEWINQLDNLRKLVLEMTVLPENTISSLRDLKVCILRLCIKQLPGGKLNFCVMLNGAQLRCFETVKVLEISCCSSMDVTFGSQALQNLELLKASCCSGSGSVMKFSGIEHLSELKEVQIKGSNDGTLKKDVEGQISRHQKNPVLKME</sequence>